<dbReference type="EMBL" id="OU963863">
    <property type="protein sequence ID" value="CAH0384973.1"/>
    <property type="molecule type" value="Genomic_DNA"/>
</dbReference>
<evidence type="ECO:0000256" key="1">
    <source>
        <dbReference type="SAM" id="MobiDB-lite"/>
    </source>
</evidence>
<keyword evidence="3" id="KW-1185">Reference proteome</keyword>
<sequence length="497" mass="55471">MNISNFEFSALPKALFGPDGKMYHCNAKSKLVGILESLAKDESNTEKSSQVPNGQLESESKKAAILDGMAFLHTYFKPTHIKTCEDLCIDISKKILLKFGHYNEVHVVFDTYFSDSLKKDARENRSQGKDPVQYRISAEMKVGSISMARLLAHEKTKDEITAFLAEKILKITSEAKKKFIVSWRDKAQSSEDLADVSSLCTTQEEADTKIILHAVYLASNGLDITHIFSPDTDVMVLALRRIPRLTPQVGIFLGQGMKKFVDLIPIFNALGPLKASALPGLHALSGADITGSFINKGKLKWWKTFIDAGDDIHEALAKLGTGSSLDEEIRQRLEELVCKLYIPKTALKDVGEVRWWLFTKKQCQDENLPPTRGALDPAFLRAHLQASIWRQDLKQNPELPPALNCGWKKNGENFEPIPCVGPCVPEVAMELCRCNCGQKRCAPPCTCRAHNLKCTEMCKCEGKLDLCDNFDIEDEDDDDEERTMCSDTSDSSDDGEE</sequence>
<organism evidence="2 3">
    <name type="scientific">Bemisia tabaci</name>
    <name type="common">Sweetpotato whitefly</name>
    <name type="synonym">Aleurodes tabaci</name>
    <dbReference type="NCBI Taxonomy" id="7038"/>
    <lineage>
        <taxon>Eukaryota</taxon>
        <taxon>Metazoa</taxon>
        <taxon>Ecdysozoa</taxon>
        <taxon>Arthropoda</taxon>
        <taxon>Hexapoda</taxon>
        <taxon>Insecta</taxon>
        <taxon>Pterygota</taxon>
        <taxon>Neoptera</taxon>
        <taxon>Paraneoptera</taxon>
        <taxon>Hemiptera</taxon>
        <taxon>Sternorrhyncha</taxon>
        <taxon>Aleyrodoidea</taxon>
        <taxon>Aleyrodidae</taxon>
        <taxon>Aleyrodinae</taxon>
        <taxon>Bemisia</taxon>
    </lineage>
</organism>
<name>A0A9P0A5Y1_BEMTA</name>
<dbReference type="PANTHER" id="PTHR46704">
    <property type="entry name" value="CXC DOMAIN-CONTAINING PROTEIN-RELATED"/>
    <property type="match status" value="1"/>
</dbReference>
<accession>A0A9P0A5Y1</accession>
<feature type="region of interest" description="Disordered" evidence="1">
    <location>
        <begin position="474"/>
        <end position="497"/>
    </location>
</feature>
<proteinExistence type="predicted"/>
<dbReference type="PANTHER" id="PTHR46704:SF1">
    <property type="entry name" value="TELOMERE LENGTH REGULATION PROTEIN TEL2 HOMOLOG"/>
    <property type="match status" value="1"/>
</dbReference>
<dbReference type="AlphaFoldDB" id="A0A9P0A5Y1"/>
<gene>
    <name evidence="2" type="ORF">BEMITA_LOCUS4254</name>
</gene>
<evidence type="ECO:0008006" key="4">
    <source>
        <dbReference type="Google" id="ProtNLM"/>
    </source>
</evidence>
<protein>
    <recommendedName>
        <fullName evidence="4">Tesmin/TSO1-like CXC domain-containing protein</fullName>
    </recommendedName>
</protein>
<dbReference type="Proteomes" id="UP001152759">
    <property type="component" value="Chromosome 2"/>
</dbReference>
<evidence type="ECO:0000313" key="2">
    <source>
        <dbReference type="EMBL" id="CAH0384973.1"/>
    </source>
</evidence>
<reference evidence="2" key="1">
    <citation type="submission" date="2021-12" db="EMBL/GenBank/DDBJ databases">
        <authorList>
            <person name="King R."/>
        </authorList>
    </citation>
    <scope>NUCLEOTIDE SEQUENCE</scope>
</reference>
<evidence type="ECO:0000313" key="3">
    <source>
        <dbReference type="Proteomes" id="UP001152759"/>
    </source>
</evidence>